<gene>
    <name evidence="1" type="ORF">IQ217_01825</name>
</gene>
<name>A0ABR9VQ52_9SYNC</name>
<sequence length="77" mass="8851">MENETLVEKRVTYTLSLNDQLILVKNVPARVNEETGEQFFSPATVECLQQTVLHNQEPDHFIQIPVYSYSENLNNVA</sequence>
<proteinExistence type="predicted"/>
<evidence type="ECO:0000313" key="2">
    <source>
        <dbReference type="Proteomes" id="UP000658720"/>
    </source>
</evidence>
<dbReference type="EMBL" id="JADEVV010000003">
    <property type="protein sequence ID" value="MBE9252608.1"/>
    <property type="molecule type" value="Genomic_DNA"/>
</dbReference>
<keyword evidence="2" id="KW-1185">Reference proteome</keyword>
<dbReference type="NCBIfam" id="TIGR03831">
    <property type="entry name" value="YgiT_finger"/>
    <property type="match status" value="1"/>
</dbReference>
<reference evidence="1 2" key="1">
    <citation type="submission" date="2020-10" db="EMBL/GenBank/DDBJ databases">
        <authorList>
            <person name="Castelo-Branco R."/>
            <person name="Eusebio N."/>
            <person name="Adriana R."/>
            <person name="Vieira A."/>
            <person name="Brugerolle De Fraissinette N."/>
            <person name="Rezende De Castro R."/>
            <person name="Schneider M.P."/>
            <person name="Vasconcelos V."/>
            <person name="Leao P.N."/>
        </authorList>
    </citation>
    <scope>NUCLEOTIDE SEQUENCE [LARGE SCALE GENOMIC DNA]</scope>
    <source>
        <strain evidence="1 2">LEGE 00031</strain>
    </source>
</reference>
<comment type="caution">
    <text evidence="1">The sequence shown here is derived from an EMBL/GenBank/DDBJ whole genome shotgun (WGS) entry which is preliminary data.</text>
</comment>
<organism evidence="1 2">
    <name type="scientific">Synechocystis salina LEGE 00031</name>
    <dbReference type="NCBI Taxonomy" id="1828736"/>
    <lineage>
        <taxon>Bacteria</taxon>
        <taxon>Bacillati</taxon>
        <taxon>Cyanobacteriota</taxon>
        <taxon>Cyanophyceae</taxon>
        <taxon>Synechococcales</taxon>
        <taxon>Merismopediaceae</taxon>
        <taxon>Synechocystis</taxon>
    </lineage>
</organism>
<accession>A0ABR9VQ52</accession>
<dbReference type="RefSeq" id="WP_194018697.1">
    <property type="nucleotide sequence ID" value="NZ_JADEVV010000003.1"/>
</dbReference>
<evidence type="ECO:0000313" key="1">
    <source>
        <dbReference type="EMBL" id="MBE9252608.1"/>
    </source>
</evidence>
<dbReference type="InterPro" id="IPR022453">
    <property type="entry name" value="Znf_MqsA-type"/>
</dbReference>
<protein>
    <submittedName>
        <fullName evidence="1">YgiT-type zinc finger protein</fullName>
    </submittedName>
</protein>
<dbReference type="Proteomes" id="UP000658720">
    <property type="component" value="Unassembled WGS sequence"/>
</dbReference>